<keyword evidence="12" id="KW-1185">Reference proteome</keyword>
<comment type="caution">
    <text evidence="11">The sequence shown here is derived from an EMBL/GenBank/DDBJ whole genome shotgun (WGS) entry which is preliminary data.</text>
</comment>
<evidence type="ECO:0000256" key="4">
    <source>
        <dbReference type="ARBA" id="ARBA00022741"/>
    </source>
</evidence>
<dbReference type="InterPro" id="IPR008271">
    <property type="entry name" value="Ser/Thr_kinase_AS"/>
</dbReference>
<dbReference type="InterPro" id="IPR000719">
    <property type="entry name" value="Prot_kinase_dom"/>
</dbReference>
<organism evidence="11 12">
    <name type="scientific">Acorus calamus</name>
    <name type="common">Sweet flag</name>
    <dbReference type="NCBI Taxonomy" id="4465"/>
    <lineage>
        <taxon>Eukaryota</taxon>
        <taxon>Viridiplantae</taxon>
        <taxon>Streptophyta</taxon>
        <taxon>Embryophyta</taxon>
        <taxon>Tracheophyta</taxon>
        <taxon>Spermatophyta</taxon>
        <taxon>Magnoliopsida</taxon>
        <taxon>Liliopsida</taxon>
        <taxon>Acoraceae</taxon>
        <taxon>Acorus</taxon>
    </lineage>
</organism>
<keyword evidence="6" id="KW-0067">ATP-binding</keyword>
<evidence type="ECO:0000256" key="7">
    <source>
        <dbReference type="ARBA" id="ARBA00047899"/>
    </source>
</evidence>
<dbReference type="InterPro" id="IPR011009">
    <property type="entry name" value="Kinase-like_dom_sf"/>
</dbReference>
<gene>
    <name evidence="11" type="primary">WNK2</name>
    <name evidence="11" type="ORF">QJS10_CPA16g00402</name>
</gene>
<dbReference type="Gene3D" id="1.10.510.10">
    <property type="entry name" value="Transferase(Phosphotransferase) domain 1"/>
    <property type="match status" value="1"/>
</dbReference>
<dbReference type="CDD" id="cd13983">
    <property type="entry name" value="STKc_WNK"/>
    <property type="match status" value="1"/>
</dbReference>
<dbReference type="Gene3D" id="3.30.200.20">
    <property type="entry name" value="Phosphorylase Kinase, domain 1"/>
    <property type="match status" value="1"/>
</dbReference>
<dbReference type="PROSITE" id="PS00108">
    <property type="entry name" value="PROTEIN_KINASE_ST"/>
    <property type="match status" value="1"/>
</dbReference>
<dbReference type="Pfam" id="PF00069">
    <property type="entry name" value="Pkinase"/>
    <property type="match status" value="1"/>
</dbReference>
<dbReference type="PANTHER" id="PTHR13902">
    <property type="entry name" value="SERINE/THREONINE-PROTEIN KINASE WNK WITH NO LYSINE -RELATED"/>
    <property type="match status" value="1"/>
</dbReference>
<dbReference type="FunFam" id="3.30.200.20:FF:000075">
    <property type="entry name" value="Probable serine/threonine-protein kinase WNK1"/>
    <property type="match status" value="1"/>
</dbReference>
<dbReference type="FunFam" id="1.10.510.10:FF:000046">
    <property type="entry name" value="probable serine/threonine-protein kinase WNK9"/>
    <property type="match status" value="1"/>
</dbReference>
<protein>
    <recommendedName>
        <fullName evidence="1">non-specific serine/threonine protein kinase</fullName>
        <ecNumber evidence="1">2.7.11.1</ecNumber>
    </recommendedName>
</protein>
<dbReference type="SMART" id="SM00220">
    <property type="entry name" value="S_TKc"/>
    <property type="match status" value="1"/>
</dbReference>
<evidence type="ECO:0000259" key="10">
    <source>
        <dbReference type="PROSITE" id="PS50011"/>
    </source>
</evidence>
<proteinExistence type="predicted"/>
<comment type="catalytic activity">
    <reaction evidence="8">
        <text>L-seryl-[protein] + ATP = O-phospho-L-seryl-[protein] + ADP + H(+)</text>
        <dbReference type="Rhea" id="RHEA:17989"/>
        <dbReference type="Rhea" id="RHEA-COMP:9863"/>
        <dbReference type="Rhea" id="RHEA-COMP:11604"/>
        <dbReference type="ChEBI" id="CHEBI:15378"/>
        <dbReference type="ChEBI" id="CHEBI:29999"/>
        <dbReference type="ChEBI" id="CHEBI:30616"/>
        <dbReference type="ChEBI" id="CHEBI:83421"/>
        <dbReference type="ChEBI" id="CHEBI:456216"/>
        <dbReference type="EC" id="2.7.11.1"/>
    </reaction>
</comment>
<dbReference type="PROSITE" id="PS50011">
    <property type="entry name" value="PROTEIN_KINASE_DOM"/>
    <property type="match status" value="1"/>
</dbReference>
<evidence type="ECO:0000256" key="5">
    <source>
        <dbReference type="ARBA" id="ARBA00022777"/>
    </source>
</evidence>
<dbReference type="SUPFAM" id="SSF56112">
    <property type="entry name" value="Protein kinase-like (PK-like)"/>
    <property type="match status" value="1"/>
</dbReference>
<evidence type="ECO:0000256" key="9">
    <source>
        <dbReference type="SAM" id="MobiDB-lite"/>
    </source>
</evidence>
<evidence type="ECO:0000256" key="2">
    <source>
        <dbReference type="ARBA" id="ARBA00022527"/>
    </source>
</evidence>
<dbReference type="Proteomes" id="UP001180020">
    <property type="component" value="Unassembled WGS sequence"/>
</dbReference>
<keyword evidence="5 11" id="KW-0418">Kinase</keyword>
<dbReference type="EC" id="2.7.11.1" evidence="1"/>
<keyword evidence="3" id="KW-0808">Transferase</keyword>
<reference evidence="11" key="1">
    <citation type="journal article" date="2023" name="Nat. Commun.">
        <title>Diploid and tetraploid genomes of Acorus and the evolution of monocots.</title>
        <authorList>
            <person name="Ma L."/>
            <person name="Liu K.W."/>
            <person name="Li Z."/>
            <person name="Hsiao Y.Y."/>
            <person name="Qi Y."/>
            <person name="Fu T."/>
            <person name="Tang G.D."/>
            <person name="Zhang D."/>
            <person name="Sun W.H."/>
            <person name="Liu D.K."/>
            <person name="Li Y."/>
            <person name="Chen G.Z."/>
            <person name="Liu X.D."/>
            <person name="Liao X.Y."/>
            <person name="Jiang Y.T."/>
            <person name="Yu X."/>
            <person name="Hao Y."/>
            <person name="Huang J."/>
            <person name="Zhao X.W."/>
            <person name="Ke S."/>
            <person name="Chen Y.Y."/>
            <person name="Wu W.L."/>
            <person name="Hsu J.L."/>
            <person name="Lin Y.F."/>
            <person name="Huang M.D."/>
            <person name="Li C.Y."/>
            <person name="Huang L."/>
            <person name="Wang Z.W."/>
            <person name="Zhao X."/>
            <person name="Zhong W.Y."/>
            <person name="Peng D.H."/>
            <person name="Ahmad S."/>
            <person name="Lan S."/>
            <person name="Zhang J.S."/>
            <person name="Tsai W.C."/>
            <person name="Van de Peer Y."/>
            <person name="Liu Z.J."/>
        </authorList>
    </citation>
    <scope>NUCLEOTIDE SEQUENCE</scope>
    <source>
        <strain evidence="11">CP</strain>
    </source>
</reference>
<dbReference type="AlphaFoldDB" id="A0AAV9D2L6"/>
<keyword evidence="4" id="KW-0547">Nucleotide-binding</keyword>
<evidence type="ECO:0000256" key="1">
    <source>
        <dbReference type="ARBA" id="ARBA00012513"/>
    </source>
</evidence>
<accession>A0AAV9D2L6</accession>
<comment type="catalytic activity">
    <reaction evidence="7">
        <text>L-threonyl-[protein] + ATP = O-phospho-L-threonyl-[protein] + ADP + H(+)</text>
        <dbReference type="Rhea" id="RHEA:46608"/>
        <dbReference type="Rhea" id="RHEA-COMP:11060"/>
        <dbReference type="Rhea" id="RHEA-COMP:11605"/>
        <dbReference type="ChEBI" id="CHEBI:15378"/>
        <dbReference type="ChEBI" id="CHEBI:30013"/>
        <dbReference type="ChEBI" id="CHEBI:30616"/>
        <dbReference type="ChEBI" id="CHEBI:61977"/>
        <dbReference type="ChEBI" id="CHEBI:456216"/>
        <dbReference type="EC" id="2.7.11.1"/>
    </reaction>
</comment>
<keyword evidence="2" id="KW-0723">Serine/threonine-protein kinase</keyword>
<feature type="region of interest" description="Disordered" evidence="9">
    <location>
        <begin position="1"/>
        <end position="22"/>
    </location>
</feature>
<reference evidence="11" key="2">
    <citation type="submission" date="2023-06" db="EMBL/GenBank/DDBJ databases">
        <authorList>
            <person name="Ma L."/>
            <person name="Liu K.-W."/>
            <person name="Li Z."/>
            <person name="Hsiao Y.-Y."/>
            <person name="Qi Y."/>
            <person name="Fu T."/>
            <person name="Tang G."/>
            <person name="Zhang D."/>
            <person name="Sun W.-H."/>
            <person name="Liu D.-K."/>
            <person name="Li Y."/>
            <person name="Chen G.-Z."/>
            <person name="Liu X.-D."/>
            <person name="Liao X.-Y."/>
            <person name="Jiang Y.-T."/>
            <person name="Yu X."/>
            <person name="Hao Y."/>
            <person name="Huang J."/>
            <person name="Zhao X.-W."/>
            <person name="Ke S."/>
            <person name="Chen Y.-Y."/>
            <person name="Wu W.-L."/>
            <person name="Hsu J.-L."/>
            <person name="Lin Y.-F."/>
            <person name="Huang M.-D."/>
            <person name="Li C.-Y."/>
            <person name="Huang L."/>
            <person name="Wang Z.-W."/>
            <person name="Zhao X."/>
            <person name="Zhong W.-Y."/>
            <person name="Peng D.-H."/>
            <person name="Ahmad S."/>
            <person name="Lan S."/>
            <person name="Zhang J.-S."/>
            <person name="Tsai W.-C."/>
            <person name="Van De Peer Y."/>
            <person name="Liu Z.-J."/>
        </authorList>
    </citation>
    <scope>NUCLEOTIDE SEQUENCE</scope>
    <source>
        <strain evidence="11">CP</strain>
        <tissue evidence="11">Leaves</tissue>
    </source>
</reference>
<evidence type="ECO:0000256" key="3">
    <source>
        <dbReference type="ARBA" id="ARBA00022679"/>
    </source>
</evidence>
<evidence type="ECO:0000256" key="8">
    <source>
        <dbReference type="ARBA" id="ARBA00048679"/>
    </source>
</evidence>
<dbReference type="GO" id="GO:0005524">
    <property type="term" value="F:ATP binding"/>
    <property type="evidence" value="ECO:0007669"/>
    <property type="project" value="UniProtKB-KW"/>
</dbReference>
<evidence type="ECO:0000313" key="12">
    <source>
        <dbReference type="Proteomes" id="UP001180020"/>
    </source>
</evidence>
<dbReference type="GO" id="GO:0004674">
    <property type="term" value="F:protein serine/threonine kinase activity"/>
    <property type="evidence" value="ECO:0007669"/>
    <property type="project" value="UniProtKB-KW"/>
</dbReference>
<evidence type="ECO:0000313" key="11">
    <source>
        <dbReference type="EMBL" id="KAK1295166.1"/>
    </source>
</evidence>
<dbReference type="EMBL" id="JAUJYO010000016">
    <property type="protein sequence ID" value="KAK1295166.1"/>
    <property type="molecule type" value="Genomic_DNA"/>
</dbReference>
<sequence>MGGESPYEQEPEDPNSEVAETDPNGRYVRYKEVLGKGSFKTVYRAFDEKEGIEVAWNQVKVMDLLRNSVDLERLYSEVHLLKTLKHKNIIKFYSSWVDTKNGNINFITEIFTSGTLRQYRKKHKHVDLRVLKNWSRQILQGLLYLHSHDPPVIHRDLKCDNIFVNGNQGEVKIGDLGLAAILQRAQAAHSVIGTPEFMAPELYEEEYNELVDIYAFGMCLLELVTFEYPYSECSNAAQIYKKVTAGVKPASLGKVKDPGVKQFIEKCIADVSERVSAEELVNDPFLKSDGESGSVGSSLIPDKNHSVHGNSQCGTTINSTSAEPDASMMGRDITVQGLRKDSHFRNIHFPFDINADTAISVATEMVAELDFTDQDVTDIAAMIDSEIQIYIPEWLPGGDFEENRKGNVAVDNTDTVTQAELSALQSGSDSASGNLVLDRLSSGRMYWSDLRKDFSGEFSPKLSIADMPSEVDPNASVDFDDVCRQVHHSVNCRSGGDTYSNGISSCNDPHESDSTSHSGEINIVIHSVLPKAFTGDADAHKDEDVSLCNNMQLGNSQNDPTVEFQPADGTCALQSYKMLLEDGQEDERNIIEKLNNILYKQHKELDELKAEHGLEITEFLKGVPHHLRQKF</sequence>
<name>A0AAV9D2L6_ACOCL</name>
<feature type="domain" description="Protein kinase" evidence="10">
    <location>
        <begin position="28"/>
        <end position="286"/>
    </location>
</feature>
<dbReference type="InterPro" id="IPR050588">
    <property type="entry name" value="WNK_Ser-Thr_kinase"/>
</dbReference>
<evidence type="ECO:0000256" key="6">
    <source>
        <dbReference type="ARBA" id="ARBA00022840"/>
    </source>
</evidence>